<feature type="binding site" evidence="11">
    <location>
        <position position="488"/>
    </location>
    <ligand>
        <name>Zn(2+)</name>
        <dbReference type="ChEBI" id="CHEBI:29105"/>
        <label>1</label>
    </ligand>
</feature>
<comment type="subunit">
    <text evidence="11">Component of the replication restart primosome.</text>
</comment>
<dbReference type="EC" id="5.6.2.4" evidence="11"/>
<feature type="domain" description="Helicase ATP-binding" evidence="12">
    <location>
        <begin position="221"/>
        <end position="387"/>
    </location>
</feature>
<keyword evidence="1 11" id="KW-0639">Primosome</keyword>
<keyword evidence="3 11" id="KW-0479">Metal-binding</keyword>
<comment type="catalytic activity">
    <reaction evidence="11">
        <text>Couples ATP hydrolysis with the unwinding of duplex DNA by translocating in the 3'-5' direction.</text>
        <dbReference type="EC" id="5.6.2.4"/>
    </reaction>
</comment>
<dbReference type="Pfam" id="PF00271">
    <property type="entry name" value="Helicase_C"/>
    <property type="match status" value="1"/>
</dbReference>
<comment type="caution">
    <text evidence="13">The sequence shown here is derived from an EMBL/GenBank/DDBJ whole genome shotgun (WGS) entry which is preliminary data.</text>
</comment>
<dbReference type="InterPro" id="IPR011545">
    <property type="entry name" value="DEAD/DEAH_box_helicase_dom"/>
</dbReference>
<comment type="similarity">
    <text evidence="11">Belongs to the helicase family. PriA subfamily.</text>
</comment>
<sequence>MIYADVIIDISHEKLDRTFLYRVPEEMEGQIQAGMVVSVPFGNGNKLRKGYVTGLSGEADFQGGKIKEIQALLSDEETTESRLIVLAAWMRQRYGSTMIQALRTVLPIQNKVKAKEKRYLVLTIEAEEGKKLLDQLSCTRYKARTRLLAAMLERKVIPASEAAKDLGASASVLKYFQENKILEIRQEEILRKPVDIRKIPLTGKAQLTDAQKQAVCKIRREWESDNSRTVLLHGITGSGKTLVYIELIQQMIEEGKQAIVLIPEIALTYQTVHRFCSIFGDKVSVLNSRLSQGERYDQFKRAKKGEIQIMVGPRSALFTPFPNLGLIIMDEEHEPTYKSENTPRYHTREAAVKRGELENAHVILGSATPSLEAYKKAQEGEYLLVTLNERYADRPLPKVSIIDMRGELKAGNRSALSRSLKQALEKCLEEHKQAMLFLNRRGYAGFVSCRSCGHVMKCPHCDVSLSEHQGERLICHYCGYEIRKPQVCPVCGSPYIGGFKAGTQQIQQILQKEFPEASVLRMDYDTTRNKGSYEQILASFSAHKADILVGTQMIVKGHDFPDVTLVGVLAADMSLNGSDYRCGERTFQLLTQAVGRSGRGLQPGTALIQTYNPDHYSIQAAAVQDYPAFYQEEMGYRMLLDYPPAAHMMAVLGACEQEELLTQAMHYTALFIRRVCTDAELHMIGPAPQSVGKVKDMYKKVIYLKHQDSRVLIALREKLEQYMEINSGFRKIYIQFDFS</sequence>
<keyword evidence="6 11" id="KW-0347">Helicase</keyword>
<dbReference type="Pfam" id="PF18319">
    <property type="entry name" value="Zn_ribbon_PriA"/>
    <property type="match status" value="1"/>
</dbReference>
<gene>
    <name evidence="11 13" type="primary">priA</name>
    <name evidence="13" type="ORF">OCV61_10860</name>
</gene>
<evidence type="ECO:0000256" key="5">
    <source>
        <dbReference type="ARBA" id="ARBA00022801"/>
    </source>
</evidence>
<evidence type="ECO:0000259" key="12">
    <source>
        <dbReference type="PROSITE" id="PS51192"/>
    </source>
</evidence>
<dbReference type="Gene3D" id="3.40.50.300">
    <property type="entry name" value="P-loop containing nucleotide triphosphate hydrolases"/>
    <property type="match status" value="2"/>
</dbReference>
<dbReference type="InterPro" id="IPR040498">
    <property type="entry name" value="PriA_CRR"/>
</dbReference>
<comment type="catalytic activity">
    <reaction evidence="11">
        <text>ATP + H2O = ADP + phosphate + H(+)</text>
        <dbReference type="Rhea" id="RHEA:13065"/>
        <dbReference type="ChEBI" id="CHEBI:15377"/>
        <dbReference type="ChEBI" id="CHEBI:15378"/>
        <dbReference type="ChEBI" id="CHEBI:30616"/>
        <dbReference type="ChEBI" id="CHEBI:43474"/>
        <dbReference type="ChEBI" id="CHEBI:456216"/>
        <dbReference type="EC" id="5.6.2.4"/>
    </reaction>
</comment>
<dbReference type="Proteomes" id="UP001652409">
    <property type="component" value="Unassembled WGS sequence"/>
</dbReference>
<dbReference type="EMBL" id="JAOQJL010000020">
    <property type="protein sequence ID" value="MCU6765908.1"/>
    <property type="molecule type" value="Genomic_DNA"/>
</dbReference>
<evidence type="ECO:0000256" key="6">
    <source>
        <dbReference type="ARBA" id="ARBA00022806"/>
    </source>
</evidence>
<feature type="binding site" evidence="11">
    <location>
        <position position="491"/>
    </location>
    <ligand>
        <name>Zn(2+)</name>
        <dbReference type="ChEBI" id="CHEBI:29105"/>
        <label>1</label>
    </ligand>
</feature>
<dbReference type="SUPFAM" id="SSF52540">
    <property type="entry name" value="P-loop containing nucleoside triphosphate hydrolases"/>
    <property type="match status" value="2"/>
</dbReference>
<accession>A0ABT2TUJ4</accession>
<keyword evidence="10 11" id="KW-0413">Isomerase</keyword>
<dbReference type="InterPro" id="IPR001650">
    <property type="entry name" value="Helicase_C-like"/>
</dbReference>
<dbReference type="Pfam" id="PF18074">
    <property type="entry name" value="PriA_C"/>
    <property type="match status" value="1"/>
</dbReference>
<dbReference type="PANTHER" id="PTHR30580:SF0">
    <property type="entry name" value="PRIMOSOMAL PROTEIN N"/>
    <property type="match status" value="1"/>
</dbReference>
<protein>
    <recommendedName>
        <fullName evidence="11">Replication restart protein PriA</fullName>
    </recommendedName>
    <alternativeName>
        <fullName evidence="11">ATP-dependent DNA helicase PriA</fullName>
        <ecNumber evidence="11">5.6.2.4</ecNumber>
    </alternativeName>
    <alternativeName>
        <fullName evidence="11">DNA 3'-5' helicase PriA</fullName>
    </alternativeName>
</protein>
<feature type="binding site" evidence="11">
    <location>
        <position position="475"/>
    </location>
    <ligand>
        <name>Zn(2+)</name>
        <dbReference type="ChEBI" id="CHEBI:29105"/>
        <label>2</label>
    </ligand>
</feature>
<dbReference type="InterPro" id="IPR027417">
    <property type="entry name" value="P-loop_NTPase"/>
</dbReference>
<reference evidence="13 14" key="1">
    <citation type="journal article" date="2021" name="ISME Commun">
        <title>Automated analysis of genomic sequences facilitates high-throughput and comprehensive description of bacteria.</title>
        <authorList>
            <person name="Hitch T.C.A."/>
        </authorList>
    </citation>
    <scope>NUCLEOTIDE SEQUENCE [LARGE SCALE GENOMIC DNA]</scope>
    <source>
        <strain evidence="13 14">Sanger_23</strain>
    </source>
</reference>
<dbReference type="HAMAP" id="MF_00983">
    <property type="entry name" value="PriA"/>
    <property type="match status" value="1"/>
</dbReference>
<evidence type="ECO:0000256" key="7">
    <source>
        <dbReference type="ARBA" id="ARBA00022833"/>
    </source>
</evidence>
<feature type="binding site" evidence="11">
    <location>
        <position position="449"/>
    </location>
    <ligand>
        <name>Zn(2+)</name>
        <dbReference type="ChEBI" id="CHEBI:29105"/>
        <label>1</label>
    </ligand>
</feature>
<evidence type="ECO:0000313" key="13">
    <source>
        <dbReference type="EMBL" id="MCU6765908.1"/>
    </source>
</evidence>
<evidence type="ECO:0000256" key="8">
    <source>
        <dbReference type="ARBA" id="ARBA00022840"/>
    </source>
</evidence>
<evidence type="ECO:0000256" key="4">
    <source>
        <dbReference type="ARBA" id="ARBA00022741"/>
    </source>
</evidence>
<dbReference type="Pfam" id="PF00270">
    <property type="entry name" value="DEAD"/>
    <property type="match status" value="1"/>
</dbReference>
<proteinExistence type="inferred from homology"/>
<dbReference type="InterPro" id="IPR014001">
    <property type="entry name" value="Helicase_ATP-bd"/>
</dbReference>
<dbReference type="InterPro" id="IPR042115">
    <property type="entry name" value="PriA_3primeBD_sf"/>
</dbReference>
<keyword evidence="4 11" id="KW-0547">Nucleotide-binding</keyword>
<dbReference type="InterPro" id="IPR041236">
    <property type="entry name" value="PriA_C"/>
</dbReference>
<keyword evidence="14" id="KW-1185">Reference proteome</keyword>
<feature type="binding site" evidence="11">
    <location>
        <position position="478"/>
    </location>
    <ligand>
        <name>Zn(2+)</name>
        <dbReference type="ChEBI" id="CHEBI:29105"/>
        <label>2</label>
    </ligand>
</feature>
<keyword evidence="5 11" id="KW-0378">Hydrolase</keyword>
<keyword evidence="2 11" id="KW-0235">DNA replication</keyword>
<dbReference type="InterPro" id="IPR005259">
    <property type="entry name" value="PriA"/>
</dbReference>
<organism evidence="13 14">
    <name type="scientific">Blautia ammoniilytica</name>
    <dbReference type="NCBI Taxonomy" id="2981782"/>
    <lineage>
        <taxon>Bacteria</taxon>
        <taxon>Bacillati</taxon>
        <taxon>Bacillota</taxon>
        <taxon>Clostridia</taxon>
        <taxon>Lachnospirales</taxon>
        <taxon>Lachnospiraceae</taxon>
        <taxon>Blautia</taxon>
    </lineage>
</organism>
<dbReference type="PANTHER" id="PTHR30580">
    <property type="entry name" value="PRIMOSOMAL PROTEIN N"/>
    <property type="match status" value="1"/>
</dbReference>
<comment type="function">
    <text evidence="11">Initiates the restart of stalled replication forks, which reloads the replicative helicase on sites other than the origin of replication. Recognizes and binds to abandoned replication forks and remodels them to uncover a helicase loading site. Promotes assembly of the primosome at these replication forks.</text>
</comment>
<feature type="binding site" evidence="11">
    <location>
        <position position="461"/>
    </location>
    <ligand>
        <name>Zn(2+)</name>
        <dbReference type="ChEBI" id="CHEBI:29105"/>
        <label>2</label>
    </ligand>
</feature>
<dbReference type="CDD" id="cd17929">
    <property type="entry name" value="DEXHc_priA"/>
    <property type="match status" value="1"/>
</dbReference>
<evidence type="ECO:0000256" key="10">
    <source>
        <dbReference type="ARBA" id="ARBA00023235"/>
    </source>
</evidence>
<keyword evidence="9 11" id="KW-0238">DNA-binding</keyword>
<dbReference type="Gene3D" id="3.40.1440.60">
    <property type="entry name" value="PriA, 3(prime) DNA-binding domain"/>
    <property type="match status" value="1"/>
</dbReference>
<dbReference type="RefSeq" id="WP_158421831.1">
    <property type="nucleotide sequence ID" value="NZ_JAOQJL010000020.1"/>
</dbReference>
<name>A0ABT2TUJ4_9FIRM</name>
<dbReference type="SMART" id="SM00487">
    <property type="entry name" value="DEXDc"/>
    <property type="match status" value="1"/>
</dbReference>
<comment type="cofactor">
    <cofactor evidence="11">
        <name>Zn(2+)</name>
        <dbReference type="ChEBI" id="CHEBI:29105"/>
    </cofactor>
    <text evidence="11">Binds 2 zinc ions per subunit.</text>
</comment>
<dbReference type="PROSITE" id="PS51192">
    <property type="entry name" value="HELICASE_ATP_BIND_1"/>
    <property type="match status" value="1"/>
</dbReference>
<dbReference type="NCBIfam" id="TIGR00595">
    <property type="entry name" value="priA"/>
    <property type="match status" value="1"/>
</dbReference>
<dbReference type="Pfam" id="PF17764">
    <property type="entry name" value="PriA_3primeBD"/>
    <property type="match status" value="1"/>
</dbReference>
<dbReference type="InterPro" id="IPR041222">
    <property type="entry name" value="PriA_3primeBD"/>
</dbReference>
<dbReference type="CDD" id="cd18804">
    <property type="entry name" value="SF2_C_priA"/>
    <property type="match status" value="1"/>
</dbReference>
<feature type="binding site" evidence="11">
    <location>
        <position position="458"/>
    </location>
    <ligand>
        <name>Zn(2+)</name>
        <dbReference type="ChEBI" id="CHEBI:29105"/>
        <label>2</label>
    </ligand>
</feature>
<keyword evidence="8 11" id="KW-0067">ATP-binding</keyword>
<evidence type="ECO:0000256" key="9">
    <source>
        <dbReference type="ARBA" id="ARBA00023125"/>
    </source>
</evidence>
<evidence type="ECO:0000256" key="11">
    <source>
        <dbReference type="HAMAP-Rule" id="MF_00983"/>
    </source>
</evidence>
<feature type="binding site" evidence="11">
    <location>
        <position position="452"/>
    </location>
    <ligand>
        <name>Zn(2+)</name>
        <dbReference type="ChEBI" id="CHEBI:29105"/>
        <label>1</label>
    </ligand>
</feature>
<evidence type="ECO:0000256" key="3">
    <source>
        <dbReference type="ARBA" id="ARBA00022723"/>
    </source>
</evidence>
<dbReference type="SMART" id="SM00490">
    <property type="entry name" value="HELICc"/>
    <property type="match status" value="1"/>
</dbReference>
<keyword evidence="7 11" id="KW-0862">Zinc</keyword>
<evidence type="ECO:0000256" key="2">
    <source>
        <dbReference type="ARBA" id="ARBA00022705"/>
    </source>
</evidence>
<evidence type="ECO:0000256" key="1">
    <source>
        <dbReference type="ARBA" id="ARBA00022515"/>
    </source>
</evidence>
<evidence type="ECO:0000313" key="14">
    <source>
        <dbReference type="Proteomes" id="UP001652409"/>
    </source>
</evidence>